<dbReference type="PANTHER" id="PTHR24422:SF10">
    <property type="entry name" value="CHEMOTAXIS PROTEIN METHYLTRANSFERASE 2"/>
    <property type="match status" value="1"/>
</dbReference>
<dbReference type="GO" id="GO:0032259">
    <property type="term" value="P:methylation"/>
    <property type="evidence" value="ECO:0007669"/>
    <property type="project" value="UniProtKB-KW"/>
</dbReference>
<dbReference type="InterPro" id="IPR050903">
    <property type="entry name" value="Bact_Chemotaxis_MeTrfase"/>
</dbReference>
<evidence type="ECO:0000313" key="2">
    <source>
        <dbReference type="EMBL" id="QNO54989.1"/>
    </source>
</evidence>
<dbReference type="Pfam" id="PF01739">
    <property type="entry name" value="CheR"/>
    <property type="match status" value="1"/>
</dbReference>
<keyword evidence="2" id="KW-0808">Transferase</keyword>
<gene>
    <name evidence="2" type="primary">cheR</name>
    <name evidence="2" type="ORF">MCEIKFBD_00050</name>
</gene>
<dbReference type="SMART" id="SM00138">
    <property type="entry name" value="MeTrc"/>
    <property type="match status" value="1"/>
</dbReference>
<dbReference type="InterPro" id="IPR022642">
    <property type="entry name" value="CheR_C"/>
</dbReference>
<protein>
    <submittedName>
        <fullName evidence="2">Chemotaxis protein methyltransferase</fullName>
        <ecNumber evidence="2">2.1.1.80</ecNumber>
    </submittedName>
</protein>
<dbReference type="PANTHER" id="PTHR24422">
    <property type="entry name" value="CHEMOTAXIS PROTEIN METHYLTRANSFERASE"/>
    <property type="match status" value="1"/>
</dbReference>
<dbReference type="InterPro" id="IPR029063">
    <property type="entry name" value="SAM-dependent_MTases_sf"/>
</dbReference>
<dbReference type="EMBL" id="MT631599">
    <property type="protein sequence ID" value="QNO54989.1"/>
    <property type="molecule type" value="Genomic_DNA"/>
</dbReference>
<reference evidence="2" key="1">
    <citation type="submission" date="2020-06" db="EMBL/GenBank/DDBJ databases">
        <title>Unique genomic features of the anaerobic methanotrophic archaea.</title>
        <authorList>
            <person name="Chadwick G.L."/>
            <person name="Skennerton C.T."/>
            <person name="Laso-Perez R."/>
            <person name="Leu A.O."/>
            <person name="Speth D.R."/>
            <person name="Yu H."/>
            <person name="Morgan-Lang C."/>
            <person name="Hatzenpichler R."/>
            <person name="Goudeau D."/>
            <person name="Malmstrom R."/>
            <person name="Brazelton W.J."/>
            <person name="Woyke T."/>
            <person name="Hallam S.J."/>
            <person name="Tyson G.W."/>
            <person name="Wegener G."/>
            <person name="Boetius A."/>
            <person name="Orphan V."/>
        </authorList>
    </citation>
    <scope>NUCLEOTIDE SEQUENCE</scope>
</reference>
<dbReference type="PRINTS" id="PR00996">
    <property type="entry name" value="CHERMTFRASE"/>
</dbReference>
<name>A0A7G9Z405_9EURY</name>
<accession>A0A7G9Z405</accession>
<dbReference type="InterPro" id="IPR000780">
    <property type="entry name" value="CheR_MeTrfase"/>
</dbReference>
<dbReference type="GO" id="GO:0008983">
    <property type="term" value="F:protein-glutamate O-methyltransferase activity"/>
    <property type="evidence" value="ECO:0007669"/>
    <property type="project" value="UniProtKB-EC"/>
</dbReference>
<dbReference type="SUPFAM" id="SSF53335">
    <property type="entry name" value="S-adenosyl-L-methionine-dependent methyltransferases"/>
    <property type="match status" value="1"/>
</dbReference>
<dbReference type="Gene3D" id="3.40.50.150">
    <property type="entry name" value="Vaccinia Virus protein VP39"/>
    <property type="match status" value="1"/>
</dbReference>
<feature type="domain" description="CheR-type methyltransferase" evidence="1">
    <location>
        <begin position="1"/>
        <end position="206"/>
    </location>
</feature>
<sequence>MVAFTITVSEFFRDASVFDYFRKNVIPSLIQDKRKKKQKIIRIWSAGCASGEETYSIAILMYDFLGATLENFIISVHGTDIDGASLVKAKKGEYTFEEVKNIGAESLSQYFVFDQGKYRVSDKIKGLVKFEKHDLISGKPLAHFDVIFCRNVSIYFSRAMHERLHNEFYNALNNDGFFVLGKTEMLYGAARKLFKPVNAKEGIYQK</sequence>
<keyword evidence="2" id="KW-0489">Methyltransferase</keyword>
<dbReference type="PROSITE" id="PS50123">
    <property type="entry name" value="CHER"/>
    <property type="match status" value="1"/>
</dbReference>
<proteinExistence type="predicted"/>
<organism evidence="2">
    <name type="scientific">Candidatus Methanophaga sp. ANME-1 ERB7</name>
    <dbReference type="NCBI Taxonomy" id="2759913"/>
    <lineage>
        <taxon>Archaea</taxon>
        <taxon>Methanobacteriati</taxon>
        <taxon>Methanobacteriota</taxon>
        <taxon>Stenosarchaea group</taxon>
        <taxon>Methanomicrobia</taxon>
        <taxon>Candidatus Methanophagales</taxon>
        <taxon>Candidatus Methanophagaceae</taxon>
        <taxon>Candidatus Methanophaga</taxon>
    </lineage>
</organism>
<evidence type="ECO:0000259" key="1">
    <source>
        <dbReference type="PROSITE" id="PS50123"/>
    </source>
</evidence>
<dbReference type="EC" id="2.1.1.80" evidence="2"/>
<dbReference type="AlphaFoldDB" id="A0A7G9Z405"/>